<organism evidence="2 3">
    <name type="scientific">Riccia fluitans</name>
    <dbReference type="NCBI Taxonomy" id="41844"/>
    <lineage>
        <taxon>Eukaryota</taxon>
        <taxon>Viridiplantae</taxon>
        <taxon>Streptophyta</taxon>
        <taxon>Embryophyta</taxon>
        <taxon>Marchantiophyta</taxon>
        <taxon>Marchantiopsida</taxon>
        <taxon>Marchantiidae</taxon>
        <taxon>Marchantiales</taxon>
        <taxon>Ricciaceae</taxon>
        <taxon>Riccia</taxon>
    </lineage>
</organism>
<dbReference type="EMBL" id="JBHFFA010000003">
    <property type="protein sequence ID" value="KAL2636428.1"/>
    <property type="molecule type" value="Genomic_DNA"/>
</dbReference>
<feature type="compositionally biased region" description="Basic and acidic residues" evidence="1">
    <location>
        <begin position="546"/>
        <end position="556"/>
    </location>
</feature>
<gene>
    <name evidence="2" type="ORF">R1flu_007907</name>
</gene>
<accession>A0ABD1Z119</accession>
<dbReference type="Proteomes" id="UP001605036">
    <property type="component" value="Unassembled WGS sequence"/>
</dbReference>
<evidence type="ECO:0000313" key="2">
    <source>
        <dbReference type="EMBL" id="KAL2636428.1"/>
    </source>
</evidence>
<feature type="region of interest" description="Disordered" evidence="1">
    <location>
        <begin position="546"/>
        <end position="631"/>
    </location>
</feature>
<sequence length="822" mass="92516">MDPLRDMIEYFANKLHEEDVVMEEFLKQHSTDESDDHKREMSLFLKNLSLEFESSEDMLQGIESTFLRGLRTASPGSGTCRGATPHYRTPPRHTAYDTIISPLKANAPELRGLDEIQTKHSFNFKGMLEGYFTGSLLNLESGNSQQIVENFLEVHNSGQIYSKSWDIDSVHQRNFNLCGSKLLNKTPFKKRATLKASKLSAVQERVSLQGELGVNDKSFDQGVRPKETEVKAQPQDLSSGFQPRRKHSRDFDDIREPVDQLVLQEAELLSALNLLQSMPKRHEVNFFREMLKLNLVDLQLLEVLNETSMNSCSSRYQEPLKLYPAGAQAHSVSQLQDSQSSAHCRVMVMDLPGTLFPEILSAPDLDPLKTRFLSKSTPCLNSSVQDESRPGQFPEQLHIMTQIEQIEASSLKTMQEFPGTHPRQDIPSDTAVRIPWDCFTDQLPYSTLLRQPEMLSGFIDTHLPIVVPDQDCGGPSEPDILRMLLPKPVKLNGKPGKPVQRTSGLEGGQLDKSRAFLKDDVIPIKGECERETQCFQGLLEVVMTKAREPSNTERPKLPRGSQDPGATCPTVQGKAEATESEVTFFNPPERSDLKMSQSAWCEATTLRKRPVSTSSPRTRDTNLPMKAVKSPEEAEITLKDRDSKLLETASDMDPNAVPEVPRRLETVKSSQFTPKPQLQLPSTSNFNGLRSVHLNTLLEMYGQMNPNQVCGLADLVLLSGEINVLHELHLRNTCQKSKPKETCNKSQRKLCPSKPPRLCQFHEPSTTLQMSLFGLLVLAGGLYIVETLGRILWHEHNHFSTADNWDRLGSPLLRMIINRFES</sequence>
<feature type="region of interest" description="Disordered" evidence="1">
    <location>
        <begin position="217"/>
        <end position="249"/>
    </location>
</feature>
<feature type="compositionally biased region" description="Basic and acidic residues" evidence="1">
    <location>
        <begin position="217"/>
        <end position="230"/>
    </location>
</feature>
<evidence type="ECO:0000256" key="1">
    <source>
        <dbReference type="SAM" id="MobiDB-lite"/>
    </source>
</evidence>
<dbReference type="AlphaFoldDB" id="A0ABD1Z119"/>
<reference evidence="2 3" key="1">
    <citation type="submission" date="2024-09" db="EMBL/GenBank/DDBJ databases">
        <title>Chromosome-scale assembly of Riccia fluitans.</title>
        <authorList>
            <person name="Paukszto L."/>
            <person name="Sawicki J."/>
            <person name="Karawczyk K."/>
            <person name="Piernik-Szablinska J."/>
            <person name="Szczecinska M."/>
            <person name="Mazdziarz M."/>
        </authorList>
    </citation>
    <scope>NUCLEOTIDE SEQUENCE [LARGE SCALE GENOMIC DNA]</scope>
    <source>
        <strain evidence="2">Rf_01</strain>
        <tissue evidence="2">Aerial parts of the thallus</tissue>
    </source>
</reference>
<proteinExistence type="predicted"/>
<protein>
    <submittedName>
        <fullName evidence="2">Uncharacterized protein</fullName>
    </submittedName>
</protein>
<keyword evidence="3" id="KW-1185">Reference proteome</keyword>
<comment type="caution">
    <text evidence="2">The sequence shown here is derived from an EMBL/GenBank/DDBJ whole genome shotgun (WGS) entry which is preliminary data.</text>
</comment>
<name>A0ABD1Z119_9MARC</name>
<evidence type="ECO:0000313" key="3">
    <source>
        <dbReference type="Proteomes" id="UP001605036"/>
    </source>
</evidence>